<dbReference type="Proteomes" id="UP001321475">
    <property type="component" value="Chromosome"/>
</dbReference>
<sequence>MAEPGALLPLQLTSGEAAEELAVPVLDGTLPEYEGSLPADDA</sequence>
<dbReference type="EMBL" id="AP027729">
    <property type="protein sequence ID" value="BDZ42626.1"/>
    <property type="molecule type" value="Genomic_DNA"/>
</dbReference>
<organism evidence="1 2">
    <name type="scientific">Paraoerskovia sediminicola</name>
    <dbReference type="NCBI Taxonomy" id="1138587"/>
    <lineage>
        <taxon>Bacteria</taxon>
        <taxon>Bacillati</taxon>
        <taxon>Actinomycetota</taxon>
        <taxon>Actinomycetes</taxon>
        <taxon>Micrococcales</taxon>
        <taxon>Cellulomonadaceae</taxon>
        <taxon>Paraoerskovia</taxon>
    </lineage>
</organism>
<gene>
    <name evidence="1" type="ORF">GCM10025865_19250</name>
</gene>
<name>A0ABN6XCM5_9CELL</name>
<dbReference type="RefSeq" id="WP_286217080.1">
    <property type="nucleotide sequence ID" value="NZ_AP027729.1"/>
</dbReference>
<accession>A0ABN6XCM5</accession>
<evidence type="ECO:0000313" key="2">
    <source>
        <dbReference type="Proteomes" id="UP001321475"/>
    </source>
</evidence>
<proteinExistence type="predicted"/>
<keyword evidence="2" id="KW-1185">Reference proteome</keyword>
<evidence type="ECO:0000313" key="1">
    <source>
        <dbReference type="EMBL" id="BDZ42626.1"/>
    </source>
</evidence>
<reference evidence="2" key="1">
    <citation type="journal article" date="2019" name="Int. J. Syst. Evol. Microbiol.">
        <title>The Global Catalogue of Microorganisms (GCM) 10K type strain sequencing project: providing services to taxonomists for standard genome sequencing and annotation.</title>
        <authorList>
            <consortium name="The Broad Institute Genomics Platform"/>
            <consortium name="The Broad Institute Genome Sequencing Center for Infectious Disease"/>
            <person name="Wu L."/>
            <person name="Ma J."/>
        </authorList>
    </citation>
    <scope>NUCLEOTIDE SEQUENCE [LARGE SCALE GENOMIC DNA]</scope>
    <source>
        <strain evidence="2">NBRC 108565</strain>
    </source>
</reference>
<protein>
    <submittedName>
        <fullName evidence="1">Uncharacterized protein</fullName>
    </submittedName>
</protein>